<keyword evidence="6 7" id="KW-0472">Membrane</keyword>
<keyword evidence="2" id="KW-0813">Transport</keyword>
<sequence length="106" mass="11228">MDWIILVIGSFCEVGWLVGMKYADGFTRFWPSVIMVFFMIASIGCLALAVKTIPAGTAYAVWTGGSIAAVAVVGVFVFHEPATPLRLASFALIVAGMVGLRLSGVQ</sequence>
<accession>A0AA48M0Y5</accession>
<dbReference type="Pfam" id="PF00893">
    <property type="entry name" value="Multi_Drug_Res"/>
    <property type="match status" value="1"/>
</dbReference>
<dbReference type="GO" id="GO:0005886">
    <property type="term" value="C:plasma membrane"/>
    <property type="evidence" value="ECO:0007669"/>
    <property type="project" value="UniProtKB-SubCell"/>
</dbReference>
<keyword evidence="5 7" id="KW-1133">Transmembrane helix</keyword>
<dbReference type="InterPro" id="IPR037185">
    <property type="entry name" value="EmrE-like"/>
</dbReference>
<comment type="subcellular location">
    <subcellularLocation>
        <location evidence="1">Cell membrane</location>
        <topology evidence="1">Multi-pass membrane protein</topology>
    </subcellularLocation>
</comment>
<dbReference type="FunFam" id="1.10.3730.20:FF:000001">
    <property type="entry name" value="Quaternary ammonium compound resistance transporter SugE"/>
    <property type="match status" value="1"/>
</dbReference>
<evidence type="ECO:0000256" key="7">
    <source>
        <dbReference type="SAM" id="Phobius"/>
    </source>
</evidence>
<gene>
    <name evidence="8" type="ORF">AMST5_02910</name>
</gene>
<feature type="transmembrane region" description="Helical" evidence="7">
    <location>
        <begin position="57"/>
        <end position="79"/>
    </location>
</feature>
<protein>
    <recommendedName>
        <fullName evidence="9">Molecular chaperone</fullName>
    </recommendedName>
</protein>
<dbReference type="PANTHER" id="PTHR30561">
    <property type="entry name" value="SMR FAMILY PROTON-DEPENDENT DRUG EFFLUX TRANSPORTER SUGE"/>
    <property type="match status" value="1"/>
</dbReference>
<dbReference type="InterPro" id="IPR000390">
    <property type="entry name" value="Small_drug/metabolite_transptr"/>
</dbReference>
<evidence type="ECO:0000256" key="2">
    <source>
        <dbReference type="ARBA" id="ARBA00022448"/>
    </source>
</evidence>
<dbReference type="InterPro" id="IPR045324">
    <property type="entry name" value="Small_multidrug_res"/>
</dbReference>
<dbReference type="SUPFAM" id="SSF103481">
    <property type="entry name" value="Multidrug resistance efflux transporter EmrE"/>
    <property type="match status" value="1"/>
</dbReference>
<evidence type="ECO:0000256" key="4">
    <source>
        <dbReference type="ARBA" id="ARBA00022692"/>
    </source>
</evidence>
<reference evidence="8" key="1">
    <citation type="submission" date="2023-07" db="EMBL/GenBank/DDBJ databases">
        <authorList>
            <person name="Pelsma A.J. K."/>
        </authorList>
    </citation>
    <scope>NUCLEOTIDE SEQUENCE</scope>
</reference>
<dbReference type="EMBL" id="OY288114">
    <property type="protein sequence ID" value="CAJ0877790.1"/>
    <property type="molecule type" value="Genomic_DNA"/>
</dbReference>
<feature type="transmembrane region" description="Helical" evidence="7">
    <location>
        <begin position="29"/>
        <end position="50"/>
    </location>
</feature>
<evidence type="ECO:0000256" key="3">
    <source>
        <dbReference type="ARBA" id="ARBA00022475"/>
    </source>
</evidence>
<feature type="transmembrane region" description="Helical" evidence="7">
    <location>
        <begin position="85"/>
        <end position="103"/>
    </location>
</feature>
<dbReference type="GO" id="GO:0022857">
    <property type="term" value="F:transmembrane transporter activity"/>
    <property type="evidence" value="ECO:0007669"/>
    <property type="project" value="InterPro"/>
</dbReference>
<evidence type="ECO:0008006" key="9">
    <source>
        <dbReference type="Google" id="ProtNLM"/>
    </source>
</evidence>
<evidence type="ECO:0000256" key="5">
    <source>
        <dbReference type="ARBA" id="ARBA00022989"/>
    </source>
</evidence>
<keyword evidence="3" id="KW-1003">Cell membrane</keyword>
<keyword evidence="4 7" id="KW-0812">Transmembrane</keyword>
<name>A0AA48M0Y5_9ZZZZ</name>
<evidence type="ECO:0000256" key="6">
    <source>
        <dbReference type="ARBA" id="ARBA00023136"/>
    </source>
</evidence>
<dbReference type="Gene3D" id="1.10.3730.20">
    <property type="match status" value="1"/>
</dbReference>
<proteinExistence type="predicted"/>
<dbReference type="AlphaFoldDB" id="A0AA48M0Y5"/>
<organism evidence="8">
    <name type="scientific">freshwater sediment metagenome</name>
    <dbReference type="NCBI Taxonomy" id="556182"/>
    <lineage>
        <taxon>unclassified sequences</taxon>
        <taxon>metagenomes</taxon>
        <taxon>ecological metagenomes</taxon>
    </lineage>
</organism>
<evidence type="ECO:0000256" key="1">
    <source>
        <dbReference type="ARBA" id="ARBA00004651"/>
    </source>
</evidence>
<evidence type="ECO:0000313" key="8">
    <source>
        <dbReference type="EMBL" id="CAJ0877790.1"/>
    </source>
</evidence>
<dbReference type="PANTHER" id="PTHR30561:SF0">
    <property type="entry name" value="GUANIDINIUM EXPORTER"/>
    <property type="match status" value="1"/>
</dbReference>